<dbReference type="AlphaFoldDB" id="A0A0C3SEN0"/>
<comment type="subcellular location">
    <subcellularLocation>
        <location evidence="1">Mitochondrion</location>
    </subcellularLocation>
</comment>
<evidence type="ECO:0000313" key="7">
    <source>
        <dbReference type="Proteomes" id="UP000053257"/>
    </source>
</evidence>
<keyword evidence="3" id="KW-0496">Mitochondrion</keyword>
<dbReference type="OrthoDB" id="191995at2759"/>
<evidence type="ECO:0000259" key="5">
    <source>
        <dbReference type="Pfam" id="PF25455"/>
    </source>
</evidence>
<dbReference type="PANTHER" id="PTHR22602">
    <property type="entry name" value="TRANSFERASE CAF17, MITOCHONDRIAL-RELATED"/>
    <property type="match status" value="1"/>
</dbReference>
<dbReference type="GO" id="GO:0016226">
    <property type="term" value="P:iron-sulfur cluster assembly"/>
    <property type="evidence" value="ECO:0007669"/>
    <property type="project" value="TreeGrafter"/>
</dbReference>
<dbReference type="InterPro" id="IPR017703">
    <property type="entry name" value="YgfZ/GCV_T_CS"/>
</dbReference>
<comment type="similarity">
    <text evidence="4">Belongs to the GcvT family. CAF17/IBA57 subfamily.</text>
</comment>
<keyword evidence="2" id="KW-0809">Transit peptide</keyword>
<evidence type="ECO:0000256" key="2">
    <source>
        <dbReference type="ARBA" id="ARBA00022946"/>
    </source>
</evidence>
<dbReference type="NCBIfam" id="TIGR03317">
    <property type="entry name" value="ygfZ_signature"/>
    <property type="match status" value="1"/>
</dbReference>
<dbReference type="SUPFAM" id="SSF103025">
    <property type="entry name" value="Folate-binding domain"/>
    <property type="match status" value="1"/>
</dbReference>
<dbReference type="STRING" id="745531.A0A0C3SEN0"/>
<keyword evidence="7" id="KW-1185">Reference proteome</keyword>
<dbReference type="InterPro" id="IPR045179">
    <property type="entry name" value="YgfZ/GcvT"/>
</dbReference>
<dbReference type="InterPro" id="IPR057460">
    <property type="entry name" value="CAF17_C"/>
</dbReference>
<proteinExistence type="inferred from homology"/>
<dbReference type="PANTHER" id="PTHR22602:SF0">
    <property type="entry name" value="TRANSFERASE CAF17, MITOCHONDRIAL-RELATED"/>
    <property type="match status" value="1"/>
</dbReference>
<feature type="domain" description="CAF17 C-terminal" evidence="5">
    <location>
        <begin position="254"/>
        <end position="356"/>
    </location>
</feature>
<protein>
    <recommendedName>
        <fullName evidence="5">CAF17 C-terminal domain-containing protein</fullName>
    </recommendedName>
</protein>
<dbReference type="HOGENOM" id="CLU_007884_7_0_1"/>
<dbReference type="Gene3D" id="3.30.1360.120">
    <property type="entry name" value="Probable tRNA modification gtpase trme, domain 1"/>
    <property type="match status" value="1"/>
</dbReference>
<sequence length="363" mass="40134">MPLPPALRSLIRSTPTIAPVPHRAVISVTGSQAAEFLNGVVASSVPSSPDAHFYTAFLQAQGRVLHDAFMHSYATPEGKKGYLLEFDSRPSEAQPLLTMLKRFVLRAKVKIRDVSEQYDVWAAWGSENEQAWETERQWDYSRSGAVEPVWNDQIPWGVSSGPLQDRRGVGMGARVLARKGDRPQGYSSYDAVSSDDYVRHRILHGVAEGSTDMNPTQAFPMDSNLDFMGALDFRKGCYVGQELTVRTYHTGIVRKRIFPVLLQGQGSSPLMLPLASGTDIRLRNVVTTSEAAFRPRPRGTGKLLTSIDGVGLALLRLEHVFAAETGHSQFYIDGPASSSSEDSSVCITTWRPDWWPDVRLVTE</sequence>
<organism evidence="6 7">
    <name type="scientific">Phlebiopsis gigantea (strain 11061_1 CR5-6)</name>
    <name type="common">White-rot fungus</name>
    <name type="synonym">Peniophora gigantea</name>
    <dbReference type="NCBI Taxonomy" id="745531"/>
    <lineage>
        <taxon>Eukaryota</taxon>
        <taxon>Fungi</taxon>
        <taxon>Dikarya</taxon>
        <taxon>Basidiomycota</taxon>
        <taxon>Agaricomycotina</taxon>
        <taxon>Agaricomycetes</taxon>
        <taxon>Polyporales</taxon>
        <taxon>Phanerochaetaceae</taxon>
        <taxon>Phlebiopsis</taxon>
    </lineage>
</organism>
<dbReference type="Proteomes" id="UP000053257">
    <property type="component" value="Unassembled WGS sequence"/>
</dbReference>
<evidence type="ECO:0000256" key="1">
    <source>
        <dbReference type="ARBA" id="ARBA00004173"/>
    </source>
</evidence>
<reference evidence="6 7" key="1">
    <citation type="journal article" date="2014" name="PLoS Genet.">
        <title>Analysis of the Phlebiopsis gigantea genome, transcriptome and secretome provides insight into its pioneer colonization strategies of wood.</title>
        <authorList>
            <person name="Hori C."/>
            <person name="Ishida T."/>
            <person name="Igarashi K."/>
            <person name="Samejima M."/>
            <person name="Suzuki H."/>
            <person name="Master E."/>
            <person name="Ferreira P."/>
            <person name="Ruiz-Duenas F.J."/>
            <person name="Held B."/>
            <person name="Canessa P."/>
            <person name="Larrondo L.F."/>
            <person name="Schmoll M."/>
            <person name="Druzhinina I.S."/>
            <person name="Kubicek C.P."/>
            <person name="Gaskell J.A."/>
            <person name="Kersten P."/>
            <person name="St John F."/>
            <person name="Glasner J."/>
            <person name="Sabat G."/>
            <person name="Splinter BonDurant S."/>
            <person name="Syed K."/>
            <person name="Yadav J."/>
            <person name="Mgbeahuruike A.C."/>
            <person name="Kovalchuk A."/>
            <person name="Asiegbu F.O."/>
            <person name="Lackner G."/>
            <person name="Hoffmeister D."/>
            <person name="Rencoret J."/>
            <person name="Gutierrez A."/>
            <person name="Sun H."/>
            <person name="Lindquist E."/>
            <person name="Barry K."/>
            <person name="Riley R."/>
            <person name="Grigoriev I.V."/>
            <person name="Henrissat B."/>
            <person name="Kues U."/>
            <person name="Berka R.M."/>
            <person name="Martinez A.T."/>
            <person name="Covert S.F."/>
            <person name="Blanchette R.A."/>
            <person name="Cullen D."/>
        </authorList>
    </citation>
    <scope>NUCLEOTIDE SEQUENCE [LARGE SCALE GENOMIC DNA]</scope>
    <source>
        <strain evidence="6 7">11061_1 CR5-6</strain>
    </source>
</reference>
<dbReference type="GO" id="GO:0005759">
    <property type="term" value="C:mitochondrial matrix"/>
    <property type="evidence" value="ECO:0007669"/>
    <property type="project" value="TreeGrafter"/>
</dbReference>
<accession>A0A0C3SEN0</accession>
<name>A0A0C3SEN0_PHLG1</name>
<dbReference type="EMBL" id="KN840438">
    <property type="protein sequence ID" value="KIP12877.1"/>
    <property type="molecule type" value="Genomic_DNA"/>
</dbReference>
<gene>
    <name evidence="6" type="ORF">PHLGIDRAFT_27224</name>
</gene>
<evidence type="ECO:0000256" key="3">
    <source>
        <dbReference type="ARBA" id="ARBA00023128"/>
    </source>
</evidence>
<evidence type="ECO:0000256" key="4">
    <source>
        <dbReference type="ARBA" id="ARBA00093447"/>
    </source>
</evidence>
<dbReference type="Pfam" id="PF25455">
    <property type="entry name" value="Beta-barrel_CAF17_C"/>
    <property type="match status" value="1"/>
</dbReference>
<dbReference type="InterPro" id="IPR027266">
    <property type="entry name" value="TrmE/GcvT-like"/>
</dbReference>
<evidence type="ECO:0000313" key="6">
    <source>
        <dbReference type="EMBL" id="KIP12877.1"/>
    </source>
</evidence>